<protein>
    <submittedName>
        <fullName evidence="1">Uncharacterized protein</fullName>
    </submittedName>
</protein>
<keyword evidence="2" id="KW-1185">Reference proteome</keyword>
<evidence type="ECO:0000313" key="1">
    <source>
        <dbReference type="EMBL" id="GGC76653.1"/>
    </source>
</evidence>
<gene>
    <name evidence="1" type="ORF">GCM10011396_24850</name>
</gene>
<comment type="caution">
    <text evidence="1">The sequence shown here is derived from an EMBL/GenBank/DDBJ whole genome shotgun (WGS) entry which is preliminary data.</text>
</comment>
<accession>A0A916XJH4</accession>
<evidence type="ECO:0000313" key="2">
    <source>
        <dbReference type="Proteomes" id="UP000637423"/>
    </source>
</evidence>
<dbReference type="AlphaFoldDB" id="A0A916XJH4"/>
<dbReference type="Proteomes" id="UP000637423">
    <property type="component" value="Unassembled WGS sequence"/>
</dbReference>
<proteinExistence type="predicted"/>
<reference evidence="1" key="2">
    <citation type="submission" date="2020-09" db="EMBL/GenBank/DDBJ databases">
        <authorList>
            <person name="Sun Q."/>
            <person name="Zhou Y."/>
        </authorList>
    </citation>
    <scope>NUCLEOTIDE SEQUENCE</scope>
    <source>
        <strain evidence="1">CGMCC 1.10998</strain>
    </source>
</reference>
<organism evidence="1 2">
    <name type="scientific">Undibacterium terreum</name>
    <dbReference type="NCBI Taxonomy" id="1224302"/>
    <lineage>
        <taxon>Bacteria</taxon>
        <taxon>Pseudomonadati</taxon>
        <taxon>Pseudomonadota</taxon>
        <taxon>Betaproteobacteria</taxon>
        <taxon>Burkholderiales</taxon>
        <taxon>Oxalobacteraceae</taxon>
        <taxon>Undibacterium</taxon>
    </lineage>
</organism>
<reference evidence="1" key="1">
    <citation type="journal article" date="2014" name="Int. J. Syst. Evol. Microbiol.">
        <title>Complete genome sequence of Corynebacterium casei LMG S-19264T (=DSM 44701T), isolated from a smear-ripened cheese.</title>
        <authorList>
            <consortium name="US DOE Joint Genome Institute (JGI-PGF)"/>
            <person name="Walter F."/>
            <person name="Albersmeier A."/>
            <person name="Kalinowski J."/>
            <person name="Ruckert C."/>
        </authorList>
    </citation>
    <scope>NUCLEOTIDE SEQUENCE</scope>
    <source>
        <strain evidence="1">CGMCC 1.10998</strain>
    </source>
</reference>
<sequence>MTEDHIKRLQSDPDGLDFDGLRRKGIDLLQALSRGQWTDYNLHDPGVTLLELLCYGLTDLVYRTDFDVADFLAGPEGDIAFRQQALFPPQDIFPNQPVTDIDFCKLIYDKLASVDDVWINSSQRKGMANGLFSVYIKPRRSLFHAGELSDEELRKKVISLLSEHRNLCRDVDQVYVVRSEPYTLGGDIEIDDSRPAAEIYADIYFRCAKLISSGGQVTRFEEALAQGMSWESMLEGPLTYHGYIKDNHFAQSNYEIDSIRLITLVRHIRGVKQVKKLFLIDTQGNAIEQIRLAQSGDVCPVLAFPSTPAATQSLRLMHGKSAGQLPVGAQDEDPQMPNRHTVQFREQVALYLRKLEFEHDAFRNNEGNLERLIKLPQGQYRTLGEYSSIGEHTPDIYGINHYGVPKSDPPEVHARARQLKAYLYPFEQMMANYLASLQGLKELYSISDTLDKTYFAQFLRDSEVPNLEILYQENATPGEVDAVLHEQDTFTDRRNRVLDSLLAMYGEVFPADRMRRYDVYHTEDVDKHLIRCKIRLLHHLCQLSADRGNAMNVQAAYWTGDNYAAIQHRVQLLSGASEGAVGRSLIAGLGEGKLEFISNARYKKRLEQLADYPQEVRYEQTMALVRSVAVPGAMTDVPHGVVCPSLMLAGIHRENYRVLPVGEKQGWLCLNVDDEHCWPIMLLPTDELAGAAQQLQNKLIALSQTCEGFHLLEHVLLRPRGNKVSRTISEDFYAHRISVILPVFTARFTDPGCRAWMELLIVQNLPAHVLPEFYWLDFALLAQFELRYRNWLELLSGLSGPSVGAGEAAEQTDIAADQLIEFLRKSSQQHSHRYWL</sequence>
<name>A0A916XJH4_9BURK</name>
<dbReference type="EMBL" id="BMED01000002">
    <property type="protein sequence ID" value="GGC76653.1"/>
    <property type="molecule type" value="Genomic_DNA"/>
</dbReference>
<dbReference type="RefSeq" id="WP_188566352.1">
    <property type="nucleotide sequence ID" value="NZ_BMED01000002.1"/>
</dbReference>